<keyword evidence="3" id="KW-1185">Reference proteome</keyword>
<dbReference type="Pfam" id="PF03842">
    <property type="entry name" value="Silic_transp"/>
    <property type="match status" value="1"/>
</dbReference>
<feature type="transmembrane region" description="Helical" evidence="1">
    <location>
        <begin position="400"/>
        <end position="426"/>
    </location>
</feature>
<name>A0A9K3PM53_9STRA</name>
<dbReference type="OrthoDB" id="35980at2759"/>
<organism evidence="2 3">
    <name type="scientific">Nitzschia inconspicua</name>
    <dbReference type="NCBI Taxonomy" id="303405"/>
    <lineage>
        <taxon>Eukaryota</taxon>
        <taxon>Sar</taxon>
        <taxon>Stramenopiles</taxon>
        <taxon>Ochrophyta</taxon>
        <taxon>Bacillariophyta</taxon>
        <taxon>Bacillariophyceae</taxon>
        <taxon>Bacillariophycidae</taxon>
        <taxon>Bacillariales</taxon>
        <taxon>Bacillariaceae</taxon>
        <taxon>Nitzschia</taxon>
    </lineage>
</organism>
<feature type="transmembrane region" description="Helical" evidence="1">
    <location>
        <begin position="184"/>
        <end position="208"/>
    </location>
</feature>
<protein>
    <submittedName>
        <fullName evidence="2">Silicon transporter</fullName>
    </submittedName>
</protein>
<comment type="caution">
    <text evidence="2">The sequence shown here is derived from an EMBL/GenBank/DDBJ whole genome shotgun (WGS) entry which is preliminary data.</text>
</comment>
<dbReference type="EMBL" id="JAGRRH010000017">
    <property type="protein sequence ID" value="KAG7351806.1"/>
    <property type="molecule type" value="Genomic_DNA"/>
</dbReference>
<dbReference type="AlphaFoldDB" id="A0A9K3PM53"/>
<feature type="transmembrane region" description="Helical" evidence="1">
    <location>
        <begin position="229"/>
        <end position="250"/>
    </location>
</feature>
<feature type="transmembrane region" description="Helical" evidence="1">
    <location>
        <begin position="114"/>
        <end position="133"/>
    </location>
</feature>
<proteinExistence type="predicted"/>
<feature type="transmembrane region" description="Helical" evidence="1">
    <location>
        <begin position="16"/>
        <end position="38"/>
    </location>
</feature>
<dbReference type="Proteomes" id="UP000693970">
    <property type="component" value="Unassembled WGS sequence"/>
</dbReference>
<evidence type="ECO:0000313" key="3">
    <source>
        <dbReference type="Proteomes" id="UP000693970"/>
    </source>
</evidence>
<feature type="transmembrane region" description="Helical" evidence="1">
    <location>
        <begin position="370"/>
        <end position="394"/>
    </location>
</feature>
<gene>
    <name evidence="2" type="ORF">IV203_007854</name>
</gene>
<feature type="transmembrane region" description="Helical" evidence="1">
    <location>
        <begin position="270"/>
        <end position="291"/>
    </location>
</feature>
<feature type="transmembrane region" description="Helical" evidence="1">
    <location>
        <begin position="50"/>
        <end position="67"/>
    </location>
</feature>
<feature type="transmembrane region" description="Helical" evidence="1">
    <location>
        <begin position="145"/>
        <end position="164"/>
    </location>
</feature>
<evidence type="ECO:0000256" key="1">
    <source>
        <dbReference type="SAM" id="Phobius"/>
    </source>
</evidence>
<accession>A0A9K3PM53</accession>
<reference evidence="2" key="1">
    <citation type="journal article" date="2021" name="Sci. Rep.">
        <title>Diploid genomic architecture of Nitzschia inconspicua, an elite biomass production diatom.</title>
        <authorList>
            <person name="Oliver A."/>
            <person name="Podell S."/>
            <person name="Pinowska A."/>
            <person name="Traller J.C."/>
            <person name="Smith S.R."/>
            <person name="McClure R."/>
            <person name="Beliaev A."/>
            <person name="Bohutskyi P."/>
            <person name="Hill E.A."/>
            <person name="Rabines A."/>
            <person name="Zheng H."/>
            <person name="Allen L.Z."/>
            <person name="Kuo A."/>
            <person name="Grigoriev I.V."/>
            <person name="Allen A.E."/>
            <person name="Hazlebeck D."/>
            <person name="Allen E.E."/>
        </authorList>
    </citation>
    <scope>NUCLEOTIDE SEQUENCE</scope>
    <source>
        <strain evidence="2">Hildebrandi</strain>
    </source>
</reference>
<reference evidence="2" key="2">
    <citation type="submission" date="2021-04" db="EMBL/GenBank/DDBJ databases">
        <authorList>
            <person name="Podell S."/>
        </authorList>
    </citation>
    <scope>NUCLEOTIDE SEQUENCE</scope>
    <source>
        <strain evidence="2">Hildebrandi</strain>
    </source>
</reference>
<evidence type="ECO:0000313" key="2">
    <source>
        <dbReference type="EMBL" id="KAG7351806.1"/>
    </source>
</evidence>
<keyword evidence="1" id="KW-1133">Transmembrane helix</keyword>
<sequence length="544" mass="60071">MSSESHSHGVNTPLDWVRIAISLFLLGFSIVIVMALIATGNTKIASDVHPAAAAVILWVCIIWMSMVEGGQASMVGLPPIDRSLYKESHPKTWQICEWGHKGDNLDRYLMGRQFMVIFINFTISLAGAPLAGAEVLGLPQWIISIFLESGIAMVLTNVIIGQLTSQVNASHCMLDYINNHFMTFTYWVAALIEVTGVMHTSYLIRIMAYWAAGKPVESNEPPRSGIQNLWFWGRVVWSLGILGFALAVTLEALFNGQTALWEGVPEIVGLILFFVLMCVVGLLEGMQIAFFTVAKLPKSERGDAPMALRTCECLFKNGGKNLPGFMCGRQMTVTLCFFIIARVTTIQISEGEENIFGVSNAFQNLFNTGFLGAIITTILGSISWQLVASAFPIAFLSNPIVYIFLQLALALEATGICAAAWFLALIQKKIMGFQIDEVYVGTPEERAAKGHADQVENLDMGTNVLGQAQLAKFGWVEGSYTDRRERTLRNIKDLREQIKLADSEEEADAFREALRLEVSNLSRVNKEQETSMTHIDVEDGTYDA</sequence>
<keyword evidence="1" id="KW-0812">Transmembrane</keyword>
<dbReference type="GO" id="GO:0015708">
    <property type="term" value="P:silicic acid import across plasma membrane"/>
    <property type="evidence" value="ECO:0007669"/>
    <property type="project" value="InterPro"/>
</dbReference>
<keyword evidence="1" id="KW-0472">Membrane</keyword>
<dbReference type="InterPro" id="IPR004693">
    <property type="entry name" value="Silicon_transpt"/>
</dbReference>